<accession>C8S045</accession>
<feature type="chain" id="PRO_5002991400" evidence="2">
    <location>
        <begin position="20"/>
        <end position="188"/>
    </location>
</feature>
<dbReference type="EMBL" id="ACYY01000007">
    <property type="protein sequence ID" value="EEW25654.1"/>
    <property type="molecule type" value="Genomic_DNA"/>
</dbReference>
<organism evidence="3 4">
    <name type="scientific">Rhodobacter ferrooxidans</name>
    <dbReference type="NCBI Taxonomy" id="371731"/>
    <lineage>
        <taxon>Bacteria</taxon>
        <taxon>Pseudomonadati</taxon>
        <taxon>Pseudomonadota</taxon>
        <taxon>Alphaproteobacteria</taxon>
        <taxon>Rhodobacterales</taxon>
        <taxon>Rhodobacter group</taxon>
        <taxon>Rhodobacter</taxon>
    </lineage>
</organism>
<protein>
    <submittedName>
        <fullName evidence="3">Uncharacterized protein</fullName>
    </submittedName>
</protein>
<gene>
    <name evidence="3" type="ORF">Rsw2DRAFT_1423</name>
</gene>
<keyword evidence="2" id="KW-0732">Signal</keyword>
<feature type="signal peptide" evidence="2">
    <location>
        <begin position="1"/>
        <end position="19"/>
    </location>
</feature>
<dbReference type="eggNOG" id="ENOG5033A5U">
    <property type="taxonomic scope" value="Bacteria"/>
</dbReference>
<dbReference type="Proteomes" id="UP000010121">
    <property type="component" value="Unassembled WGS sequence"/>
</dbReference>
<dbReference type="PROSITE" id="PS51257">
    <property type="entry name" value="PROKAR_LIPOPROTEIN"/>
    <property type="match status" value="1"/>
</dbReference>
<dbReference type="STRING" id="371731.Rsw2DRAFT_1423"/>
<proteinExistence type="predicted"/>
<keyword evidence="4" id="KW-1185">Reference proteome</keyword>
<dbReference type="OrthoDB" id="8592692at2"/>
<feature type="region of interest" description="Disordered" evidence="1">
    <location>
        <begin position="50"/>
        <end position="117"/>
    </location>
</feature>
<evidence type="ECO:0000313" key="3">
    <source>
        <dbReference type="EMBL" id="EEW25654.1"/>
    </source>
</evidence>
<dbReference type="RefSeq" id="WP_008029481.1">
    <property type="nucleotide sequence ID" value="NZ_ACYY01000007.1"/>
</dbReference>
<dbReference type="AlphaFoldDB" id="C8S045"/>
<comment type="caution">
    <text evidence="3">The sequence shown here is derived from an EMBL/GenBank/DDBJ whole genome shotgun (WGS) entry which is preliminary data.</text>
</comment>
<evidence type="ECO:0000256" key="2">
    <source>
        <dbReference type="SAM" id="SignalP"/>
    </source>
</evidence>
<evidence type="ECO:0000313" key="4">
    <source>
        <dbReference type="Proteomes" id="UP000010121"/>
    </source>
</evidence>
<feature type="compositionally biased region" description="Low complexity" evidence="1">
    <location>
        <begin position="50"/>
        <end position="102"/>
    </location>
</feature>
<reference evidence="3 4" key="1">
    <citation type="submission" date="2009-08" db="EMBL/GenBank/DDBJ databases">
        <title>The draft genome of Rhodobacter sp. SW2.</title>
        <authorList>
            <consortium name="US DOE Joint Genome Institute (JGI-PGF)"/>
            <person name="Lucas S."/>
            <person name="Copeland A."/>
            <person name="Lapidus A."/>
            <person name="Glavina del Rio T."/>
            <person name="Tice H."/>
            <person name="Bruce D."/>
            <person name="Goodwin L."/>
            <person name="Pitluck S."/>
            <person name="Larimer F."/>
            <person name="Land M.L."/>
            <person name="Hauser L."/>
            <person name="Emerson D."/>
        </authorList>
    </citation>
    <scope>NUCLEOTIDE SEQUENCE [LARGE SCALE GENOMIC DNA]</scope>
    <source>
        <strain evidence="3 4">SW2</strain>
    </source>
</reference>
<name>C8S045_9RHOB</name>
<sequence>MPRLLPLLMVLALAACQLALPGKSGDAPAKGNPITGAAIEVTSLDAAPVTEAAVEPAAETTAETTAEPAADPAVEAPAEPAAEASADAATDPATDPAAEAEAAPPPPPPKSPDQLACERKGGTYATAGSSGGKACVKRTRDGGKQCRKESDCEGFCLARSNSCAPITPMFGCNDILQNDGRKVTLCID</sequence>
<evidence type="ECO:0000256" key="1">
    <source>
        <dbReference type="SAM" id="MobiDB-lite"/>
    </source>
</evidence>